<evidence type="ECO:0000256" key="6">
    <source>
        <dbReference type="RuleBase" id="RU003423"/>
    </source>
</evidence>
<proteinExistence type="inferred from homology"/>
<dbReference type="Gene3D" id="3.30.559.10">
    <property type="entry name" value="Chloramphenicol acetyltransferase-like domain"/>
    <property type="match status" value="1"/>
</dbReference>
<name>U2QQM8_9BACL</name>
<dbReference type="Pfam" id="PF02817">
    <property type="entry name" value="E3_binding"/>
    <property type="match status" value="2"/>
</dbReference>
<accession>U2QQM8</accession>
<gene>
    <name evidence="9" type="ORF">HMPREF1983_00770</name>
</gene>
<dbReference type="Proteomes" id="UP000016637">
    <property type="component" value="Unassembled WGS sequence"/>
</dbReference>
<dbReference type="CDD" id="cd06849">
    <property type="entry name" value="lipoyl_domain"/>
    <property type="match status" value="1"/>
</dbReference>
<evidence type="ECO:0000256" key="5">
    <source>
        <dbReference type="ARBA" id="ARBA00023315"/>
    </source>
</evidence>
<comment type="cofactor">
    <cofactor evidence="1 6">
        <name>(R)-lipoate</name>
        <dbReference type="ChEBI" id="CHEBI:83088"/>
    </cofactor>
</comment>
<keyword evidence="4 6" id="KW-0450">Lipoyl</keyword>
<dbReference type="InterPro" id="IPR000089">
    <property type="entry name" value="Biotin_lipoyl"/>
</dbReference>
<reference evidence="9 10" key="1">
    <citation type="submission" date="2013-08" db="EMBL/GenBank/DDBJ databases">
        <authorList>
            <person name="Weinstock G."/>
            <person name="Sodergren E."/>
            <person name="Wylie T."/>
            <person name="Fulton L."/>
            <person name="Fulton R."/>
            <person name="Fronick C."/>
            <person name="O'Laughlin M."/>
            <person name="Godfrey J."/>
            <person name="Miner T."/>
            <person name="Herter B."/>
            <person name="Appelbaum E."/>
            <person name="Cordes M."/>
            <person name="Lek S."/>
            <person name="Wollam A."/>
            <person name="Pepin K.H."/>
            <person name="Palsikar V.B."/>
            <person name="Mitreva M."/>
            <person name="Wilson R.K."/>
        </authorList>
    </citation>
    <scope>NUCLEOTIDE SEQUENCE [LARGE SCALE GENOMIC DNA]</scope>
    <source>
        <strain evidence="9 10">ATCC 700627</strain>
    </source>
</reference>
<evidence type="ECO:0000256" key="1">
    <source>
        <dbReference type="ARBA" id="ARBA00001938"/>
    </source>
</evidence>
<evidence type="ECO:0000259" key="7">
    <source>
        <dbReference type="PROSITE" id="PS50968"/>
    </source>
</evidence>
<dbReference type="InterPro" id="IPR045257">
    <property type="entry name" value="E2/Pdx1"/>
</dbReference>
<dbReference type="PROSITE" id="PS50968">
    <property type="entry name" value="BIOTINYL_LIPOYL"/>
    <property type="match status" value="1"/>
</dbReference>
<dbReference type="Pfam" id="PF00198">
    <property type="entry name" value="2-oxoacid_dh"/>
    <property type="match status" value="1"/>
</dbReference>
<dbReference type="EMBL" id="AWVP01000047">
    <property type="protein sequence ID" value="ERK58494.1"/>
    <property type="molecule type" value="Genomic_DNA"/>
</dbReference>
<dbReference type="Pfam" id="PF00364">
    <property type="entry name" value="Biotin_lipoyl"/>
    <property type="match status" value="1"/>
</dbReference>
<comment type="similarity">
    <text evidence="2 6">Belongs to the 2-oxoacid dehydrogenase family.</text>
</comment>
<dbReference type="FunFam" id="3.30.559.10:FF:000007">
    <property type="entry name" value="Dihydrolipoamide acetyltransferase component of pyruvate dehydrogenase complex"/>
    <property type="match status" value="1"/>
</dbReference>
<dbReference type="GO" id="GO:0045254">
    <property type="term" value="C:pyruvate dehydrogenase complex"/>
    <property type="evidence" value="ECO:0007669"/>
    <property type="project" value="InterPro"/>
</dbReference>
<dbReference type="PANTHER" id="PTHR23151:SF90">
    <property type="entry name" value="DIHYDROLIPOYLLYSINE-RESIDUE ACETYLTRANSFERASE COMPONENT OF PYRUVATE DEHYDROGENASE COMPLEX, MITOCHONDRIAL-RELATED"/>
    <property type="match status" value="1"/>
</dbReference>
<evidence type="ECO:0000256" key="2">
    <source>
        <dbReference type="ARBA" id="ARBA00007317"/>
    </source>
</evidence>
<dbReference type="Gene3D" id="4.10.320.10">
    <property type="entry name" value="E3-binding domain"/>
    <property type="match status" value="2"/>
</dbReference>
<dbReference type="InterPro" id="IPR011053">
    <property type="entry name" value="Single_hybrid_motif"/>
</dbReference>
<feature type="domain" description="Peripheral subunit-binding (PSBD)" evidence="8">
    <location>
        <begin position="163"/>
        <end position="200"/>
    </location>
</feature>
<dbReference type="SUPFAM" id="SSF47005">
    <property type="entry name" value="Peripheral subunit-binding domain of 2-oxo acid dehydrogenase complex"/>
    <property type="match status" value="2"/>
</dbReference>
<keyword evidence="5 6" id="KW-0012">Acyltransferase</keyword>
<dbReference type="InterPro" id="IPR003016">
    <property type="entry name" value="2-oxoA_DH_lipoyl-BS"/>
</dbReference>
<keyword evidence="3 6" id="KW-0808">Transferase</keyword>
<evidence type="ECO:0000256" key="4">
    <source>
        <dbReference type="ARBA" id="ARBA00022823"/>
    </source>
</evidence>
<dbReference type="InterPro" id="IPR001078">
    <property type="entry name" value="2-oxoacid_DH_actylTfrase"/>
</dbReference>
<dbReference type="InterPro" id="IPR036625">
    <property type="entry name" value="E3-bd_dom_sf"/>
</dbReference>
<dbReference type="PROSITE" id="PS00189">
    <property type="entry name" value="LIPOYL"/>
    <property type="match status" value="1"/>
</dbReference>
<dbReference type="PROSITE" id="PS51826">
    <property type="entry name" value="PSBD"/>
    <property type="match status" value="2"/>
</dbReference>
<dbReference type="GO" id="GO:0006086">
    <property type="term" value="P:pyruvate decarboxylation to acetyl-CoA"/>
    <property type="evidence" value="ECO:0007669"/>
    <property type="project" value="InterPro"/>
</dbReference>
<dbReference type="HOGENOM" id="CLU_016733_0_0_9"/>
<feature type="domain" description="Lipoyl-binding" evidence="7">
    <location>
        <begin position="2"/>
        <end position="77"/>
    </location>
</feature>
<dbReference type="PATRIC" id="fig|1321820.3.peg.752"/>
<dbReference type="PANTHER" id="PTHR23151">
    <property type="entry name" value="DIHYDROLIPOAMIDE ACETYL/SUCCINYL-TRANSFERASE-RELATED"/>
    <property type="match status" value="1"/>
</dbReference>
<comment type="caution">
    <text evidence="9">The sequence shown here is derived from an EMBL/GenBank/DDBJ whole genome shotgun (WGS) entry which is preliminary data.</text>
</comment>
<dbReference type="EC" id="2.3.1.-" evidence="6"/>
<dbReference type="NCBIfam" id="NF011416">
    <property type="entry name" value="PRK14843.1"/>
    <property type="match status" value="1"/>
</dbReference>
<dbReference type="GO" id="GO:0016746">
    <property type="term" value="F:acyltransferase activity"/>
    <property type="evidence" value="ECO:0007669"/>
    <property type="project" value="UniProtKB-KW"/>
</dbReference>
<organism evidence="9 10">
    <name type="scientific">Gemella bergeri ATCC 700627</name>
    <dbReference type="NCBI Taxonomy" id="1321820"/>
    <lineage>
        <taxon>Bacteria</taxon>
        <taxon>Bacillati</taxon>
        <taxon>Bacillota</taxon>
        <taxon>Bacilli</taxon>
        <taxon>Bacillales</taxon>
        <taxon>Gemellaceae</taxon>
        <taxon>Gemella</taxon>
    </lineage>
</organism>
<evidence type="ECO:0000313" key="10">
    <source>
        <dbReference type="Proteomes" id="UP000016637"/>
    </source>
</evidence>
<dbReference type="InterPro" id="IPR023213">
    <property type="entry name" value="CAT-like_dom_sf"/>
</dbReference>
<dbReference type="SUPFAM" id="SSF52777">
    <property type="entry name" value="CoA-dependent acyltransferases"/>
    <property type="match status" value="1"/>
</dbReference>
<feature type="domain" description="Peripheral subunit-binding (PSBD)" evidence="8">
    <location>
        <begin position="120"/>
        <end position="157"/>
    </location>
</feature>
<dbReference type="SUPFAM" id="SSF51230">
    <property type="entry name" value="Single hybrid motif"/>
    <property type="match status" value="1"/>
</dbReference>
<evidence type="ECO:0000313" key="9">
    <source>
        <dbReference type="EMBL" id="ERK58494.1"/>
    </source>
</evidence>
<keyword evidence="9" id="KW-0670">Pyruvate</keyword>
<dbReference type="AlphaFoldDB" id="U2QQM8"/>
<dbReference type="InterPro" id="IPR004167">
    <property type="entry name" value="PSBD"/>
</dbReference>
<dbReference type="Gene3D" id="2.40.50.100">
    <property type="match status" value="1"/>
</dbReference>
<protein>
    <recommendedName>
        <fullName evidence="6">Dihydrolipoamide acetyltransferase component of pyruvate dehydrogenase complex</fullName>
        <ecNumber evidence="6">2.3.1.-</ecNumber>
    </recommendedName>
</protein>
<keyword evidence="10" id="KW-1185">Reference proteome</keyword>
<sequence>MAVEVIMPKAGSEMEEGEIVQWFKKEGDRVEAGEVLLEIVTDKVNMEVEADASGTLLKILAQAGDVVPVVQTIAWIGEAGEEIPGASATGEVAPAETIVEKKVDVTPVKEIEKIDYSGLRATPAARAYAREKGIDLAKVKGTGAKGRIHKEDVLEYKLNSKVKISPLAERIAEIEGVSTTGIVGTGPNGKIMKADVLAVLHGTPKAAPVKKEEVAPAKAKKAPLAPNENQWGVVETVPMSPMRKVISKRMSESYFSAPTFVVNVEVDMTELLALRKKVVDTIIEETGKKATVTDFISLAVIKSLMKHPYVNASLSKDEKEMYLHHYVNLSIAVGMDSGLVVPVIKGADKMNLKELVVASKEITTKALNGKLKPDEMADSTFTISNLGMYGVKSFVPIINQPNTAILGVSATVPKPVVMNGEIVVRPIMTLTLTADHRVVDGLEGAKFMKTLKEAIENPLSLLI</sequence>
<evidence type="ECO:0000259" key="8">
    <source>
        <dbReference type="PROSITE" id="PS51826"/>
    </source>
</evidence>
<evidence type="ECO:0000256" key="3">
    <source>
        <dbReference type="ARBA" id="ARBA00022679"/>
    </source>
</evidence>
<dbReference type="eggNOG" id="COG0508">
    <property type="taxonomic scope" value="Bacteria"/>
</dbReference>
<dbReference type="RefSeq" id="WP_021753415.1">
    <property type="nucleotide sequence ID" value="NZ_KI271863.1"/>
</dbReference>